<sequence>MAMKKAPPVRSTEYLDKIIRERFSGTLMSDRKWVKLLGRLVDHAHLVKKCRVKLVWEEDSGRELFIHPHQSYQFDYYASAMEGMVSGPPGGWYAYREIEWIAFPRHTGTGSGDPVQDLQAIHRLLEPVAELSVEMGEEALKIYGYK</sequence>
<protein>
    <submittedName>
        <fullName evidence="1">Uncharacterized protein</fullName>
    </submittedName>
</protein>
<dbReference type="EMBL" id="CADCTQ010000209">
    <property type="protein sequence ID" value="CAA9258514.1"/>
    <property type="molecule type" value="Genomic_DNA"/>
</dbReference>
<proteinExistence type="predicted"/>
<reference evidence="1" key="1">
    <citation type="submission" date="2020-02" db="EMBL/GenBank/DDBJ databases">
        <authorList>
            <person name="Meier V. D."/>
        </authorList>
    </citation>
    <scope>NUCLEOTIDE SEQUENCE</scope>
    <source>
        <strain evidence="1">AVDCRST_MAG56</strain>
    </source>
</reference>
<evidence type="ECO:0000313" key="1">
    <source>
        <dbReference type="EMBL" id="CAA9258514.1"/>
    </source>
</evidence>
<accession>A0A6J4IT52</accession>
<organism evidence="1">
    <name type="scientific">uncultured Cytophagales bacterium</name>
    <dbReference type="NCBI Taxonomy" id="158755"/>
    <lineage>
        <taxon>Bacteria</taxon>
        <taxon>Pseudomonadati</taxon>
        <taxon>Bacteroidota</taxon>
        <taxon>Sphingobacteriia</taxon>
        <taxon>Sphingobacteriales</taxon>
        <taxon>environmental samples</taxon>
    </lineage>
</organism>
<dbReference type="AlphaFoldDB" id="A0A6J4IT52"/>
<name>A0A6J4IT52_9SPHI</name>
<gene>
    <name evidence="1" type="ORF">AVDCRST_MAG56-2569</name>
</gene>